<organism evidence="1 2">
    <name type="scientific">Coniosporium uncinatum</name>
    <dbReference type="NCBI Taxonomy" id="93489"/>
    <lineage>
        <taxon>Eukaryota</taxon>
        <taxon>Fungi</taxon>
        <taxon>Dikarya</taxon>
        <taxon>Ascomycota</taxon>
        <taxon>Pezizomycotina</taxon>
        <taxon>Dothideomycetes</taxon>
        <taxon>Dothideomycetes incertae sedis</taxon>
        <taxon>Coniosporium</taxon>
    </lineage>
</organism>
<name>A0ACC3DDC1_9PEZI</name>
<evidence type="ECO:0000313" key="1">
    <source>
        <dbReference type="EMBL" id="KAK3065413.1"/>
    </source>
</evidence>
<sequence length="372" mass="42253">MVRTVSLLRDCLRTFKQRATTSKPKHLTAEEKKALMAKVLSTPEPARMPDEFYHPRPQVYYAHNDGSWQRLNLEEDPRRATATAPSSSAKFNQLSSFRLITWNIDFLVPFKEPRMAAALSHLEELILKDSGSQPTVIMLQEMCPSDLEQIQSARWVQDRFFLTDLGNERWLSPVYGTTTLVDRRLTIKQIFRVCVISKFERDGLFVDVALNNDDKVLRLCNVHLESLVADPPVRPLQLGAIAKWLQKEDVCAAALAGDCNAIQPFDRTLHVENGLQDAYLALGGEEDSEEGYTWGDQVPDWMKQKFGKSRMDKVMFCGALGAKSLQRIGVGVTVQDDAVKKQMRDAGWLEWVTDHYGLVVDLELKQDRSLRA</sequence>
<accession>A0ACC3DDC1</accession>
<evidence type="ECO:0000313" key="2">
    <source>
        <dbReference type="Proteomes" id="UP001186974"/>
    </source>
</evidence>
<comment type="caution">
    <text evidence="1">The sequence shown here is derived from an EMBL/GenBank/DDBJ whole genome shotgun (WGS) entry which is preliminary data.</text>
</comment>
<gene>
    <name evidence="1" type="ORF">LTS18_009256</name>
</gene>
<protein>
    <submittedName>
        <fullName evidence="1">Uncharacterized protein</fullName>
    </submittedName>
</protein>
<proteinExistence type="predicted"/>
<dbReference type="EMBL" id="JAWDJW010006336">
    <property type="protein sequence ID" value="KAK3065413.1"/>
    <property type="molecule type" value="Genomic_DNA"/>
</dbReference>
<keyword evidence="2" id="KW-1185">Reference proteome</keyword>
<reference evidence="1" key="1">
    <citation type="submission" date="2024-09" db="EMBL/GenBank/DDBJ databases">
        <title>Black Yeasts Isolated from many extreme environments.</title>
        <authorList>
            <person name="Coleine C."/>
            <person name="Stajich J.E."/>
            <person name="Selbmann L."/>
        </authorList>
    </citation>
    <scope>NUCLEOTIDE SEQUENCE</scope>
    <source>
        <strain evidence="1">CCFEE 5737</strain>
    </source>
</reference>
<dbReference type="Proteomes" id="UP001186974">
    <property type="component" value="Unassembled WGS sequence"/>
</dbReference>